<dbReference type="EMBL" id="PYWC01000095">
    <property type="protein sequence ID" value="PWW72724.1"/>
    <property type="molecule type" value="Genomic_DNA"/>
</dbReference>
<dbReference type="SUPFAM" id="SSF53335">
    <property type="entry name" value="S-adenosyl-L-methionine-dependent methyltransferases"/>
    <property type="match status" value="1"/>
</dbReference>
<reference evidence="7 8" key="1">
    <citation type="submission" date="2018-03" db="EMBL/GenBank/DDBJ databases">
        <title>Genomes of Pezizomycetes fungi and the evolution of truffles.</title>
        <authorList>
            <person name="Murat C."/>
            <person name="Payen T."/>
            <person name="Noel B."/>
            <person name="Kuo A."/>
            <person name="Martin F.M."/>
        </authorList>
    </citation>
    <scope>NUCLEOTIDE SEQUENCE [LARGE SCALE GENOMIC DNA]</scope>
    <source>
        <strain evidence="7">091103-1</strain>
    </source>
</reference>
<feature type="binding site" evidence="5">
    <location>
        <position position="190"/>
    </location>
    <ligand>
        <name>Mg(2+)</name>
        <dbReference type="ChEBI" id="CHEBI:18420"/>
    </ligand>
</feature>
<keyword evidence="5" id="KW-0472">Membrane</keyword>
<dbReference type="AlphaFoldDB" id="A0A317SE66"/>
<keyword evidence="5" id="KW-0460">Magnesium</keyword>
<feature type="binding site" evidence="5">
    <location>
        <position position="193"/>
    </location>
    <ligand>
        <name>Mg(2+)</name>
        <dbReference type="ChEBI" id="CHEBI:18420"/>
    </ligand>
</feature>
<comment type="catalytic activity">
    <reaction evidence="5">
        <text>a 3,4-dihydroxy-5-(all-trans-polyprenyl)benzoate + S-adenosyl-L-methionine = a 4-hydroxy-3-methoxy-5-(all-trans-polyprenyl)benzoate + S-adenosyl-L-homocysteine + H(+)</text>
        <dbReference type="Rhea" id="RHEA:44452"/>
        <dbReference type="Rhea" id="RHEA-COMP:10930"/>
        <dbReference type="Rhea" id="RHEA-COMP:10931"/>
        <dbReference type="ChEBI" id="CHEBI:15378"/>
        <dbReference type="ChEBI" id="CHEBI:57856"/>
        <dbReference type="ChEBI" id="CHEBI:59789"/>
        <dbReference type="ChEBI" id="CHEBI:64694"/>
        <dbReference type="ChEBI" id="CHEBI:84443"/>
        <dbReference type="EC" id="2.1.1.114"/>
    </reaction>
</comment>
<keyword evidence="5" id="KW-0999">Mitochondrion inner membrane</keyword>
<evidence type="ECO:0000256" key="3">
    <source>
        <dbReference type="ARBA" id="ARBA00022688"/>
    </source>
</evidence>
<keyword evidence="8" id="KW-1185">Reference proteome</keyword>
<sequence length="311" mass="34184">MSSKVPPLLRIRPSLMRLPEFPGINSARPYSTSSVDQTEISHFANLASTWWDPHGSSRLLHLMNPIRLSFIQRCLLKGPPILATSSARTPPETPDPKAEAQGTDSPQKLCFLDIGCGGGILAEALARLPSTESVIAIDPSKEVLSIALEHARQDPMLAGGKLRYINAAIEQLPKELEGQRSQFDVVTLMEVIEHVPRPSSFLTAAMEHVRPGGWLVLSTIARTWESFLTTKLVAEDILGIVPRGTHDWNKYINSEELREFFKGKEGWVDVLVMGCVYVPGFGWREVRGGENVGNYFFGVRRGLGGEGSGGK</sequence>
<comment type="subunit">
    <text evidence="5">Component of a multi-subunit COQ enzyme complex, composed of at least COQ3, COQ4, COQ5, COQ6, COQ7 and COQ9.</text>
</comment>
<evidence type="ECO:0000256" key="1">
    <source>
        <dbReference type="ARBA" id="ARBA00022603"/>
    </source>
</evidence>
<feature type="binding site" evidence="5">
    <location>
        <position position="138"/>
    </location>
    <ligand>
        <name>S-adenosyl-L-methionine</name>
        <dbReference type="ChEBI" id="CHEBI:59789"/>
    </ligand>
</feature>
<feature type="region of interest" description="Disordered" evidence="6">
    <location>
        <begin position="82"/>
        <end position="104"/>
    </location>
</feature>
<evidence type="ECO:0000313" key="7">
    <source>
        <dbReference type="EMBL" id="PWW72724.1"/>
    </source>
</evidence>
<dbReference type="GO" id="GO:0031314">
    <property type="term" value="C:extrinsic component of mitochondrial inner membrane"/>
    <property type="evidence" value="ECO:0007669"/>
    <property type="project" value="UniProtKB-UniRule"/>
</dbReference>
<dbReference type="CDD" id="cd02440">
    <property type="entry name" value="AdoMet_MTases"/>
    <property type="match status" value="1"/>
</dbReference>
<comment type="similarity">
    <text evidence="5">Belongs to the class I-like SAM-binding methyltransferase superfamily. UbiG/COQ3 family.</text>
</comment>
<comment type="subcellular location">
    <subcellularLocation>
        <location evidence="5">Mitochondrion inner membrane</location>
        <topology evidence="5">Peripheral membrane protein</topology>
        <orientation evidence="5">Matrix side</orientation>
    </subcellularLocation>
</comment>
<dbReference type="HAMAP" id="MF_00472">
    <property type="entry name" value="UbiG"/>
    <property type="match status" value="1"/>
</dbReference>
<dbReference type="Proteomes" id="UP000246991">
    <property type="component" value="Unassembled WGS sequence"/>
</dbReference>
<keyword evidence="3 5" id="KW-0831">Ubiquinone biosynthesis</keyword>
<dbReference type="GO" id="GO:0010420">
    <property type="term" value="F:polyprenyldihydroxybenzoate methyltransferase activity"/>
    <property type="evidence" value="ECO:0007669"/>
    <property type="project" value="UniProtKB-UniRule"/>
</dbReference>
<dbReference type="OrthoDB" id="3265906at2759"/>
<feature type="binding site" evidence="5">
    <location>
        <position position="67"/>
    </location>
    <ligand>
        <name>S-adenosyl-L-methionine</name>
        <dbReference type="ChEBI" id="CHEBI:59789"/>
    </ligand>
</feature>
<dbReference type="Pfam" id="PF13489">
    <property type="entry name" value="Methyltransf_23"/>
    <property type="match status" value="1"/>
</dbReference>
<dbReference type="EC" id="2.1.1.64" evidence="5"/>
<comment type="catalytic activity">
    <reaction evidence="5">
        <text>a 3-demethylubiquinone + S-adenosyl-L-methionine = a ubiquinone + S-adenosyl-L-homocysteine</text>
        <dbReference type="Rhea" id="RHEA:81215"/>
        <dbReference type="Rhea" id="RHEA-COMP:9565"/>
        <dbReference type="Rhea" id="RHEA-COMP:19654"/>
        <dbReference type="ChEBI" id="CHEBI:16389"/>
        <dbReference type="ChEBI" id="CHEBI:57856"/>
        <dbReference type="ChEBI" id="CHEBI:59789"/>
        <dbReference type="ChEBI" id="CHEBI:231825"/>
    </reaction>
</comment>
<protein>
    <recommendedName>
        <fullName evidence="5">Ubiquinone biosynthesis O-methyltransferase, mitochondrial</fullName>
    </recommendedName>
    <alternativeName>
        <fullName evidence="5">3-demethylubiquinol 3-O-methyltransferase</fullName>
        <ecNumber evidence="5">2.1.1.64</ecNumber>
    </alternativeName>
    <alternativeName>
        <fullName evidence="5">3-demethylubiquinone 3-O-methyltransferase</fullName>
        <ecNumber evidence="5">2.1.1.-</ecNumber>
    </alternativeName>
    <alternativeName>
        <fullName evidence="5">Polyprenyldihydroxybenzoate methyltransferase</fullName>
        <ecNumber evidence="5">2.1.1.114</ecNumber>
    </alternativeName>
</protein>
<keyword evidence="7" id="KW-0830">Ubiquinone</keyword>
<keyword evidence="4 5" id="KW-0949">S-adenosyl-L-methionine</keyword>
<dbReference type="PANTHER" id="PTHR43464:SF19">
    <property type="entry name" value="UBIQUINONE BIOSYNTHESIS O-METHYLTRANSFERASE, MITOCHONDRIAL"/>
    <property type="match status" value="1"/>
</dbReference>
<organism evidence="7 8">
    <name type="scientific">Tuber magnatum</name>
    <name type="common">white Piedmont truffle</name>
    <dbReference type="NCBI Taxonomy" id="42249"/>
    <lineage>
        <taxon>Eukaryota</taxon>
        <taxon>Fungi</taxon>
        <taxon>Dikarya</taxon>
        <taxon>Ascomycota</taxon>
        <taxon>Pezizomycotina</taxon>
        <taxon>Pezizomycetes</taxon>
        <taxon>Pezizales</taxon>
        <taxon>Tuberaceae</taxon>
        <taxon>Tuber</taxon>
    </lineage>
</organism>
<keyword evidence="1 5" id="KW-0489">Methyltransferase</keyword>
<name>A0A317SE66_9PEZI</name>
<dbReference type="GO" id="GO:0061542">
    <property type="term" value="F:3-demethylubiquinol 3-O-methyltransferase activity"/>
    <property type="evidence" value="ECO:0007669"/>
    <property type="project" value="UniProtKB-UniRule"/>
</dbReference>
<accession>A0A317SE66</accession>
<evidence type="ECO:0000256" key="5">
    <source>
        <dbReference type="HAMAP-Rule" id="MF_03190"/>
    </source>
</evidence>
<comment type="pathway">
    <text evidence="5">Cofactor biosynthesis; ubiquinone biosynthesis.</text>
</comment>
<dbReference type="Gene3D" id="3.40.50.150">
    <property type="entry name" value="Vaccinia Virus protein VP39"/>
    <property type="match status" value="1"/>
</dbReference>
<keyword evidence="5" id="KW-0479">Metal-binding</keyword>
<comment type="catalytic activity">
    <reaction evidence="5">
        <text>a 3-demethylubiquinol + S-adenosyl-L-methionine = a ubiquinol + S-adenosyl-L-homocysteine + H(+)</text>
        <dbReference type="Rhea" id="RHEA:44380"/>
        <dbReference type="Rhea" id="RHEA-COMP:9566"/>
        <dbReference type="Rhea" id="RHEA-COMP:10914"/>
        <dbReference type="ChEBI" id="CHEBI:15378"/>
        <dbReference type="ChEBI" id="CHEBI:17976"/>
        <dbReference type="ChEBI" id="CHEBI:57856"/>
        <dbReference type="ChEBI" id="CHEBI:59789"/>
        <dbReference type="ChEBI" id="CHEBI:84422"/>
        <dbReference type="EC" id="2.1.1.64"/>
    </reaction>
</comment>
<feature type="binding site" evidence="5">
    <location>
        <position position="189"/>
    </location>
    <ligand>
        <name>S-adenosyl-L-methionine</name>
        <dbReference type="ChEBI" id="CHEBI:59789"/>
    </ligand>
</feature>
<dbReference type="GO" id="GO:0120537">
    <property type="term" value="F:3-demethylubiquinone 3-O-methyltransferase activity"/>
    <property type="evidence" value="ECO:0007669"/>
    <property type="project" value="RHEA"/>
</dbReference>
<evidence type="ECO:0000256" key="4">
    <source>
        <dbReference type="ARBA" id="ARBA00022691"/>
    </source>
</evidence>
<dbReference type="InterPro" id="IPR029063">
    <property type="entry name" value="SAM-dependent_MTases_sf"/>
</dbReference>
<dbReference type="EC" id="2.1.1.-" evidence="5"/>
<evidence type="ECO:0000256" key="2">
    <source>
        <dbReference type="ARBA" id="ARBA00022679"/>
    </source>
</evidence>
<comment type="cofactor">
    <cofactor evidence="5">
        <name>Mg(2+)</name>
        <dbReference type="ChEBI" id="CHEBI:18420"/>
    </cofactor>
</comment>
<keyword evidence="5" id="KW-0496">Mitochondrion</keyword>
<keyword evidence="2 5" id="KW-0808">Transferase</keyword>
<dbReference type="GO" id="GO:0046872">
    <property type="term" value="F:metal ion binding"/>
    <property type="evidence" value="ECO:0007669"/>
    <property type="project" value="UniProtKB-KW"/>
</dbReference>
<dbReference type="GO" id="GO:0032259">
    <property type="term" value="P:methylation"/>
    <property type="evidence" value="ECO:0007669"/>
    <property type="project" value="UniProtKB-KW"/>
</dbReference>
<feature type="binding site" evidence="5">
    <location>
        <position position="115"/>
    </location>
    <ligand>
        <name>S-adenosyl-L-methionine</name>
        <dbReference type="ChEBI" id="CHEBI:59789"/>
    </ligand>
</feature>
<feature type="binding site" evidence="5">
    <location>
        <position position="194"/>
    </location>
    <ligand>
        <name>Mg(2+)</name>
        <dbReference type="ChEBI" id="CHEBI:18420"/>
    </ligand>
</feature>
<gene>
    <name evidence="5" type="primary">COQ3</name>
    <name evidence="7" type="ORF">C7212DRAFT_286135</name>
</gene>
<dbReference type="NCBIfam" id="TIGR01983">
    <property type="entry name" value="UbiG"/>
    <property type="match status" value="1"/>
</dbReference>
<evidence type="ECO:0000256" key="6">
    <source>
        <dbReference type="SAM" id="MobiDB-lite"/>
    </source>
</evidence>
<dbReference type="UniPathway" id="UPA00232"/>
<dbReference type="InterPro" id="IPR010233">
    <property type="entry name" value="UbiG_MeTrfase"/>
</dbReference>
<dbReference type="PANTHER" id="PTHR43464">
    <property type="entry name" value="METHYLTRANSFERASE"/>
    <property type="match status" value="1"/>
</dbReference>
<comment type="caution">
    <text evidence="7">The sequence shown here is derived from an EMBL/GenBank/DDBJ whole genome shotgun (WGS) entry which is preliminary data.</text>
</comment>
<dbReference type="STRING" id="42249.A0A317SE66"/>
<dbReference type="EC" id="2.1.1.114" evidence="5"/>
<evidence type="ECO:0000313" key="8">
    <source>
        <dbReference type="Proteomes" id="UP000246991"/>
    </source>
</evidence>
<comment type="function">
    <text evidence="5">O-methyltransferase required for two non-consecutive steps during ubiquinone biosynthesis. Catalyzes the 2 O-methylation of 3,4-dihydroxy-5-(all-trans-polyprenyl)benzoic acid into 4-hydroxy-3-methoxy-5-(all-trans-polyprenyl)benzoic acid. Also catalyzes the last step of ubiquinone biosynthesis by mediating methylation of 3-demethylubiquinone into ubiquinone. Also able to mediate the methylation of 3-demethylubiquinol into ubiquinol.</text>
</comment>
<proteinExistence type="inferred from homology"/>